<reference evidence="1 2" key="1">
    <citation type="journal article" date="2016" name="Antonie Van Leeuwenhoek">
        <title>Lysinibacillus endophyticus sp. nov., an indole-3-acetic acid producing endophytic bacterium isolated from corn root (Zea mays cv. Xinken-5).</title>
        <authorList>
            <person name="Yu J."/>
            <person name="Guan X."/>
            <person name="Liu C."/>
            <person name="Xiang W."/>
            <person name="Yu Z."/>
            <person name="Liu X."/>
            <person name="Wang G."/>
        </authorList>
    </citation>
    <scope>NUCLEOTIDE SEQUENCE [LARGE SCALE GENOMIC DNA]</scope>
    <source>
        <strain evidence="1 2">DSM 100506</strain>
    </source>
</reference>
<dbReference type="RefSeq" id="WP_121215989.1">
    <property type="nucleotide sequence ID" value="NZ_RBZN01000085.1"/>
</dbReference>
<dbReference type="Proteomes" id="UP000272238">
    <property type="component" value="Unassembled WGS sequence"/>
</dbReference>
<sequence>MKKLLSLIALLSIVSGCSYEKSEEEQNVMYFGVGEDWFGTYTISKVHSSFFESLYIQRIIDRENEPTLIGDVGEIEYVLDAGSSKLKSNSPQPLKGIGNFHTATETSGFLVEGEYPEQATLTIEWKNQTEEIILTKQN</sequence>
<dbReference type="EMBL" id="RBZN01000085">
    <property type="protein sequence ID" value="RKQ12371.1"/>
    <property type="molecule type" value="Genomic_DNA"/>
</dbReference>
<accession>A0A494YRX5</accession>
<protein>
    <recommendedName>
        <fullName evidence="3">Lipoprotein</fullName>
    </recommendedName>
</protein>
<name>A0A494YRX5_9BACL</name>
<evidence type="ECO:0000313" key="2">
    <source>
        <dbReference type="Proteomes" id="UP000272238"/>
    </source>
</evidence>
<dbReference type="OrthoDB" id="2680523at2"/>
<dbReference type="AlphaFoldDB" id="A0A494YRX5"/>
<organism evidence="1 2">
    <name type="scientific">Ureibacillus endophyticus</name>
    <dbReference type="NCBI Taxonomy" id="1978490"/>
    <lineage>
        <taxon>Bacteria</taxon>
        <taxon>Bacillati</taxon>
        <taxon>Bacillota</taxon>
        <taxon>Bacilli</taxon>
        <taxon>Bacillales</taxon>
        <taxon>Caryophanaceae</taxon>
        <taxon>Ureibacillus</taxon>
    </lineage>
</organism>
<proteinExistence type="predicted"/>
<dbReference type="PROSITE" id="PS51257">
    <property type="entry name" value="PROKAR_LIPOPROTEIN"/>
    <property type="match status" value="1"/>
</dbReference>
<keyword evidence="2" id="KW-1185">Reference proteome</keyword>
<evidence type="ECO:0000313" key="1">
    <source>
        <dbReference type="EMBL" id="RKQ12371.1"/>
    </source>
</evidence>
<evidence type="ECO:0008006" key="3">
    <source>
        <dbReference type="Google" id="ProtNLM"/>
    </source>
</evidence>
<gene>
    <name evidence="1" type="ORF">D8M03_17000</name>
</gene>
<comment type="caution">
    <text evidence="1">The sequence shown here is derived from an EMBL/GenBank/DDBJ whole genome shotgun (WGS) entry which is preliminary data.</text>
</comment>